<keyword evidence="4" id="KW-0548">Nucleotidyltransferase</keyword>
<dbReference type="PANTHER" id="PTHR24559:SF440">
    <property type="entry name" value="RIBONUCLEASE H"/>
    <property type="match status" value="1"/>
</dbReference>
<dbReference type="InterPro" id="IPR041373">
    <property type="entry name" value="RT_RNaseH"/>
</dbReference>
<dbReference type="EMBL" id="AZIM01007680">
    <property type="protein sequence ID" value="ETE57834.1"/>
    <property type="molecule type" value="Genomic_DNA"/>
</dbReference>
<evidence type="ECO:0000259" key="11">
    <source>
        <dbReference type="Pfam" id="PF17917"/>
    </source>
</evidence>
<feature type="domain" description="Reverse transcriptase RNase H-like" evidence="11">
    <location>
        <begin position="723"/>
        <end position="776"/>
    </location>
</feature>
<dbReference type="InterPro" id="IPR043502">
    <property type="entry name" value="DNA/RNA_pol_sf"/>
</dbReference>
<keyword evidence="8" id="KW-0695">RNA-directed DNA polymerase</keyword>
<evidence type="ECO:0000256" key="7">
    <source>
        <dbReference type="ARBA" id="ARBA00022801"/>
    </source>
</evidence>
<dbReference type="Proteomes" id="UP000018936">
    <property type="component" value="Unassembled WGS sequence"/>
</dbReference>
<feature type="compositionally biased region" description="Basic and acidic residues" evidence="9">
    <location>
        <begin position="218"/>
        <end position="238"/>
    </location>
</feature>
<dbReference type="SUPFAM" id="SSF56672">
    <property type="entry name" value="DNA/RNA polymerases"/>
    <property type="match status" value="1"/>
</dbReference>
<evidence type="ECO:0000256" key="9">
    <source>
        <dbReference type="SAM" id="MobiDB-lite"/>
    </source>
</evidence>
<keyword evidence="3" id="KW-0808">Transferase</keyword>
<evidence type="ECO:0000256" key="5">
    <source>
        <dbReference type="ARBA" id="ARBA00022722"/>
    </source>
</evidence>
<dbReference type="Gene3D" id="3.30.70.270">
    <property type="match status" value="2"/>
</dbReference>
<feature type="non-terminal residue" evidence="12">
    <location>
        <position position="1"/>
    </location>
</feature>
<comment type="similarity">
    <text evidence="1">Belongs to the beta type-B retroviral polymerase family. HERV class-II K(HML-2) pol subfamily.</text>
</comment>
<dbReference type="PANTHER" id="PTHR24559">
    <property type="entry name" value="TRANSPOSON TY3-I GAG-POL POLYPROTEIN"/>
    <property type="match status" value="1"/>
</dbReference>
<dbReference type="Gene3D" id="3.10.10.10">
    <property type="entry name" value="HIV Type 1 Reverse Transcriptase, subunit A, domain 1"/>
    <property type="match status" value="1"/>
</dbReference>
<dbReference type="AlphaFoldDB" id="V8N6A7"/>
<evidence type="ECO:0000256" key="8">
    <source>
        <dbReference type="ARBA" id="ARBA00022918"/>
    </source>
</evidence>
<dbReference type="Pfam" id="PF00078">
    <property type="entry name" value="RVT_1"/>
    <property type="match status" value="1"/>
</dbReference>
<dbReference type="InterPro" id="IPR043128">
    <property type="entry name" value="Rev_trsase/Diguanyl_cyclase"/>
</dbReference>
<organism evidence="12 13">
    <name type="scientific">Ophiophagus hannah</name>
    <name type="common">King cobra</name>
    <name type="synonym">Naja hannah</name>
    <dbReference type="NCBI Taxonomy" id="8665"/>
    <lineage>
        <taxon>Eukaryota</taxon>
        <taxon>Metazoa</taxon>
        <taxon>Chordata</taxon>
        <taxon>Craniata</taxon>
        <taxon>Vertebrata</taxon>
        <taxon>Euteleostomi</taxon>
        <taxon>Lepidosauria</taxon>
        <taxon>Squamata</taxon>
        <taxon>Bifurcata</taxon>
        <taxon>Unidentata</taxon>
        <taxon>Episquamata</taxon>
        <taxon>Toxicofera</taxon>
        <taxon>Serpentes</taxon>
        <taxon>Colubroidea</taxon>
        <taxon>Elapidae</taxon>
        <taxon>Elapinae</taxon>
        <taxon>Ophiophagus</taxon>
    </lineage>
</organism>
<dbReference type="Pfam" id="PF17917">
    <property type="entry name" value="RT_RNaseH"/>
    <property type="match status" value="1"/>
</dbReference>
<dbReference type="GO" id="GO:0003964">
    <property type="term" value="F:RNA-directed DNA polymerase activity"/>
    <property type="evidence" value="ECO:0007669"/>
    <property type="project" value="UniProtKB-KW"/>
</dbReference>
<evidence type="ECO:0000256" key="4">
    <source>
        <dbReference type="ARBA" id="ARBA00022695"/>
    </source>
</evidence>
<protein>
    <recommendedName>
        <fullName evidence="2">ribonuclease H</fullName>
        <ecNumber evidence="2">3.1.26.4</ecNumber>
    </recommendedName>
</protein>
<name>V8N6A7_OPHHA</name>
<comment type="caution">
    <text evidence="12">The sequence shown here is derived from an EMBL/GenBank/DDBJ whole genome shotgun (WGS) entry which is preliminary data.</text>
</comment>
<dbReference type="CDD" id="cd01647">
    <property type="entry name" value="RT_LTR"/>
    <property type="match status" value="1"/>
</dbReference>
<feature type="domain" description="Reverse transcriptase" evidence="10">
    <location>
        <begin position="533"/>
        <end position="666"/>
    </location>
</feature>
<evidence type="ECO:0000256" key="3">
    <source>
        <dbReference type="ARBA" id="ARBA00022679"/>
    </source>
</evidence>
<reference evidence="12 13" key="1">
    <citation type="journal article" date="2013" name="Proc. Natl. Acad. Sci. U.S.A.">
        <title>The king cobra genome reveals dynamic gene evolution and adaptation in the snake venom system.</title>
        <authorList>
            <person name="Vonk F.J."/>
            <person name="Casewell N.R."/>
            <person name="Henkel C.V."/>
            <person name="Heimberg A.M."/>
            <person name="Jansen H.J."/>
            <person name="McCleary R.J."/>
            <person name="Kerkkamp H.M."/>
            <person name="Vos R.A."/>
            <person name="Guerreiro I."/>
            <person name="Calvete J.J."/>
            <person name="Wuster W."/>
            <person name="Woods A.E."/>
            <person name="Logan J.M."/>
            <person name="Harrison R.A."/>
            <person name="Castoe T.A."/>
            <person name="de Koning A.P."/>
            <person name="Pollock D.D."/>
            <person name="Yandell M."/>
            <person name="Calderon D."/>
            <person name="Renjifo C."/>
            <person name="Currier R.B."/>
            <person name="Salgado D."/>
            <person name="Pla D."/>
            <person name="Sanz L."/>
            <person name="Hyder A.S."/>
            <person name="Ribeiro J.M."/>
            <person name="Arntzen J.W."/>
            <person name="van den Thillart G.E."/>
            <person name="Boetzer M."/>
            <person name="Pirovano W."/>
            <person name="Dirks R.P."/>
            <person name="Spaink H.P."/>
            <person name="Duboule D."/>
            <person name="McGlinn E."/>
            <person name="Kini R.M."/>
            <person name="Richardson M.K."/>
        </authorList>
    </citation>
    <scope>NUCLEOTIDE SEQUENCE</scope>
    <source>
        <tissue evidence="12">Blood</tissue>
    </source>
</reference>
<feature type="region of interest" description="Disordered" evidence="9">
    <location>
        <begin position="437"/>
        <end position="467"/>
    </location>
</feature>
<feature type="region of interest" description="Disordered" evidence="9">
    <location>
        <begin position="786"/>
        <end position="817"/>
    </location>
</feature>
<keyword evidence="13" id="KW-1185">Reference proteome</keyword>
<feature type="region of interest" description="Disordered" evidence="9">
    <location>
        <begin position="218"/>
        <end position="317"/>
    </location>
</feature>
<evidence type="ECO:0000256" key="2">
    <source>
        <dbReference type="ARBA" id="ARBA00012180"/>
    </source>
</evidence>
<evidence type="ECO:0000313" key="12">
    <source>
        <dbReference type="EMBL" id="ETE57834.1"/>
    </source>
</evidence>
<keyword evidence="5" id="KW-0540">Nuclease</keyword>
<dbReference type="GO" id="GO:0004523">
    <property type="term" value="F:RNA-DNA hybrid ribonuclease activity"/>
    <property type="evidence" value="ECO:0007669"/>
    <property type="project" value="UniProtKB-EC"/>
</dbReference>
<accession>V8N6A7</accession>
<proteinExistence type="inferred from homology"/>
<gene>
    <name evidence="12" type="ORF">L345_16448</name>
</gene>
<evidence type="ECO:0000259" key="10">
    <source>
        <dbReference type="Pfam" id="PF00078"/>
    </source>
</evidence>
<dbReference type="InterPro" id="IPR000477">
    <property type="entry name" value="RT_dom"/>
</dbReference>
<keyword evidence="7" id="KW-0378">Hydrolase</keyword>
<evidence type="ECO:0000256" key="6">
    <source>
        <dbReference type="ARBA" id="ARBA00022759"/>
    </source>
</evidence>
<dbReference type="InterPro" id="IPR053134">
    <property type="entry name" value="RNA-dir_DNA_polymerase"/>
</dbReference>
<evidence type="ECO:0000256" key="1">
    <source>
        <dbReference type="ARBA" id="ARBA00010879"/>
    </source>
</evidence>
<dbReference type="EC" id="3.1.26.4" evidence="2"/>
<sequence length="914" mass="104105">MRVVLRQNLVTPHCLLPSMPPFEMMACPATQKRGEFLQGLLKWGEAGKTTALPLYIPEEKRAHSGSQCLPHAAGSPFLLCELELGRKGEEGAEPNKLPWFRWKFDGDPDQLALFLDSAEIYLKCYGHLYLSPRAMVNAISEWLEGEARGWLATLHKRRSPQLHDVDDFLQLLEVRFEEAEEDLYVEDELSSLKTSLDKQISKVTAYRDIPNRFSEWFRKPKREISQTRDHPAAEEPQHHNRPQNQPSHEVHLNVTDVGNLEPTPRARPERGPRHATKASQMSLQVAEVSPHPAEGRATPGNSDQLPDSYDSDNEDKNDPMVSGPVLLFVFPIWLTAPKTGIQGSFQALIDSGCTSEKAIWFKQVDGSLLGGAYATHLTKPVRLELADHWETIRFVMAPKMTDAVILGLSWLDKWGPTIWWQGGSCRLRIVKGHQPLPHHQIEAPPTQRTFPEDSPEQLAATSDKTPEVGQIPREYQDLAELFSETECDILPPHCEMDCAIEIIPGAKLPKPKMYVMTPREMQEMHKYIDKNLARGFIEPAKPWVAASDMLSHLAKGKVFTKLDFRKAYYQVCIRKGDEWKTAFNCPLESFQFKFMPFRLQGALALFMQLINKVLHKHLCKGVLVYLVNILIYTETMDDHIPLVRQVLEKLSNEGIEMDPAKVQAVLGWQLPHTFRQLQSFFGIAKPMTDLLKTGSLGMKPHPGQPLQWDLTCQKAFETLKELFAEEPLTDTERRWAAWEKEAFAVRWALQTWRHLLEGGQRPFEVWTDHKNLEGPHENYHPNKNFLTDALSPSTNANGGGHKQHHPPCPNSCPNQPADDLTTKLKTKLLADPWFWNNQHTLTKRDNLAWKGTKLYIPESLCTLVLQRSHDAKPAGHFGFLKTLHLAQRQFSALHTRTTRHKDSFSPNTITLLNN</sequence>
<keyword evidence="6" id="KW-0255">Endonuclease</keyword>
<dbReference type="OrthoDB" id="8000983at2759"/>
<evidence type="ECO:0000313" key="13">
    <source>
        <dbReference type="Proteomes" id="UP000018936"/>
    </source>
</evidence>